<feature type="region of interest" description="Disordered" evidence="1">
    <location>
        <begin position="1"/>
        <end position="26"/>
    </location>
</feature>
<feature type="compositionally biased region" description="Basic and acidic residues" evidence="1">
    <location>
        <begin position="535"/>
        <end position="547"/>
    </location>
</feature>
<dbReference type="AlphaFoldDB" id="A0A6G4TVW2"/>
<keyword evidence="2" id="KW-0812">Transmembrane</keyword>
<dbReference type="SUPFAM" id="SSF53300">
    <property type="entry name" value="vWA-like"/>
    <property type="match status" value="1"/>
</dbReference>
<organism evidence="4 5">
    <name type="scientific">Streptomyces coryli</name>
    <dbReference type="NCBI Taxonomy" id="1128680"/>
    <lineage>
        <taxon>Bacteria</taxon>
        <taxon>Bacillati</taxon>
        <taxon>Actinomycetota</taxon>
        <taxon>Actinomycetes</taxon>
        <taxon>Kitasatosporales</taxon>
        <taxon>Streptomycetaceae</taxon>
        <taxon>Streptomyces</taxon>
    </lineage>
</organism>
<evidence type="ECO:0000259" key="3">
    <source>
        <dbReference type="PROSITE" id="PS50234"/>
    </source>
</evidence>
<feature type="transmembrane region" description="Helical" evidence="2">
    <location>
        <begin position="557"/>
        <end position="579"/>
    </location>
</feature>
<reference evidence="4 5" key="1">
    <citation type="submission" date="2020-02" db="EMBL/GenBank/DDBJ databases">
        <title>Whole-genome analyses of novel actinobacteria.</title>
        <authorList>
            <person name="Sahin N."/>
        </authorList>
    </citation>
    <scope>NUCLEOTIDE SEQUENCE [LARGE SCALE GENOMIC DNA]</scope>
    <source>
        <strain evidence="4 5">A7024</strain>
    </source>
</reference>
<evidence type="ECO:0000313" key="4">
    <source>
        <dbReference type="EMBL" id="NGN63912.1"/>
    </source>
</evidence>
<sequence>MVMVLDSSGSMKERDGSGGTRMDSARKAVGSVVDSLPDAYPTGLRVYGADKPKGCTDTRLAKPVQPLDRDGIKQAVAGVKPKGDTPIGYSLQQAAKDLPEPKAGALGHRSIVLISDGESNCAPDPCKVAAQLGKKGIDLRIDTIGFQVRGKAKRQLECIAEQGHGSYYDAPDAAALARQLERAGRLSADGYRFKGKQITGSLRPKGATGIQPGQYLDSIGPGEKKYYTAELDAKTAADFAVTAVPQPGVKTGMSDGLDVELTTADDYAFPCDAPNGNVGFPGMEGATPITAAASRIPTEDGDGSCDKAGTYLLKVERETEAESSQSRWPIELVYSTEGPLKKGITPAQSETEYGAWGPEGARLPTGQPKTVAGGTGFNDATAIESGVWKDKVLPGQTRYYKVPVGWGQQLRYKAEFANEPTVDERPVASSFVHTDAYSPRRVPVKDSEFDDHSDYSAEPAAVDFGTVPVSWTNRWEDSDGAVQPVRMKGDYYLAVTLGPKAAEFAKNTAIGVVLRVETAGKAKAGPQHNAPALKAQDDNDAGTRADSEGSDGTGLSLPLLAGIAGGALLVAAAVAFIVVRTRRGASGSGNGTVPTRGEW</sequence>
<gene>
    <name evidence="4" type="ORF">G5C51_08340</name>
</gene>
<protein>
    <submittedName>
        <fullName evidence="4">VWA domain-containing protein</fullName>
    </submittedName>
</protein>
<feature type="region of interest" description="Disordered" evidence="1">
    <location>
        <begin position="523"/>
        <end position="551"/>
    </location>
</feature>
<dbReference type="PROSITE" id="PS50234">
    <property type="entry name" value="VWFA"/>
    <property type="match status" value="1"/>
</dbReference>
<dbReference type="Pfam" id="PF00092">
    <property type="entry name" value="VWA"/>
    <property type="match status" value="1"/>
</dbReference>
<dbReference type="Gene3D" id="3.40.50.410">
    <property type="entry name" value="von Willebrand factor, type A domain"/>
    <property type="match status" value="1"/>
</dbReference>
<name>A0A6G4TVW2_9ACTN</name>
<proteinExistence type="predicted"/>
<evidence type="ECO:0000313" key="5">
    <source>
        <dbReference type="Proteomes" id="UP000481583"/>
    </source>
</evidence>
<keyword evidence="5" id="KW-1185">Reference proteome</keyword>
<dbReference type="InterPro" id="IPR036465">
    <property type="entry name" value="vWFA_dom_sf"/>
</dbReference>
<feature type="domain" description="VWFA" evidence="3">
    <location>
        <begin position="1"/>
        <end position="183"/>
    </location>
</feature>
<comment type="caution">
    <text evidence="4">The sequence shown here is derived from an EMBL/GenBank/DDBJ whole genome shotgun (WGS) entry which is preliminary data.</text>
</comment>
<dbReference type="InterPro" id="IPR002035">
    <property type="entry name" value="VWF_A"/>
</dbReference>
<evidence type="ECO:0000256" key="1">
    <source>
        <dbReference type="SAM" id="MobiDB-lite"/>
    </source>
</evidence>
<keyword evidence="2" id="KW-1133">Transmembrane helix</keyword>
<dbReference type="Proteomes" id="UP000481583">
    <property type="component" value="Unassembled WGS sequence"/>
</dbReference>
<evidence type="ECO:0000256" key="2">
    <source>
        <dbReference type="SAM" id="Phobius"/>
    </source>
</evidence>
<dbReference type="SMART" id="SM00327">
    <property type="entry name" value="VWA"/>
    <property type="match status" value="1"/>
</dbReference>
<accession>A0A6G4TVW2</accession>
<dbReference type="EMBL" id="JAAKZV010000023">
    <property type="protein sequence ID" value="NGN63912.1"/>
    <property type="molecule type" value="Genomic_DNA"/>
</dbReference>
<keyword evidence="2" id="KW-0472">Membrane</keyword>